<dbReference type="EMBL" id="CM002798">
    <property type="protein sequence ID" value="KZN93605.1"/>
    <property type="molecule type" value="Genomic_DNA"/>
</dbReference>
<name>A0A167Y5P7_PENCH</name>
<protein>
    <submittedName>
        <fullName evidence="1">Uncharacterized protein</fullName>
    </submittedName>
</protein>
<sequence>MLHIRDNGPDALSFGQPVTLKLNYTVAKQGIVLKTITLTTLDEKEPKRELMVRNNRPFTPSSLEHNIGESATKVEAALGYVVGDLADQPCQR</sequence>
<dbReference type="Proteomes" id="UP000076449">
    <property type="component" value="Chromosome I"/>
</dbReference>
<evidence type="ECO:0000313" key="1">
    <source>
        <dbReference type="EMBL" id="KZN93605.1"/>
    </source>
</evidence>
<proteinExistence type="predicted"/>
<accession>A0A167Y5P7</accession>
<gene>
    <name evidence="1" type="ORF">EN45_037880</name>
</gene>
<dbReference type="AlphaFoldDB" id="A0A167Y5P7"/>
<organism evidence="1">
    <name type="scientific">Penicillium chrysogenum</name>
    <name type="common">Penicillium notatum</name>
    <dbReference type="NCBI Taxonomy" id="5076"/>
    <lineage>
        <taxon>Eukaryota</taxon>
        <taxon>Fungi</taxon>
        <taxon>Dikarya</taxon>
        <taxon>Ascomycota</taxon>
        <taxon>Pezizomycotina</taxon>
        <taxon>Eurotiomycetes</taxon>
        <taxon>Eurotiomycetidae</taxon>
        <taxon>Eurotiales</taxon>
        <taxon>Aspergillaceae</taxon>
        <taxon>Penicillium</taxon>
        <taxon>Penicillium chrysogenum species complex</taxon>
    </lineage>
</organism>
<reference evidence="1" key="1">
    <citation type="journal article" date="2014" name="Genome Announc.">
        <title>Complete sequencing and chromosome-scale genome assembly of the industrial progenitor strain P2niaD18 from the penicillin producer Penicillium chrysogenum.</title>
        <authorList>
            <person name="Specht T."/>
            <person name="Dahlmann T.A."/>
            <person name="Zadra I."/>
            <person name="Kurnsteiner H."/>
            <person name="Kuck U."/>
        </authorList>
    </citation>
    <scope>NUCLEOTIDE SEQUENCE [LARGE SCALE GENOMIC DNA]</scope>
    <source>
        <strain evidence="1">P2niaD18</strain>
    </source>
</reference>